<gene>
    <name evidence="3" type="primary">tmoT</name>
    <name evidence="3" type="ORF">SCFA_90047</name>
</gene>
<dbReference type="EMBL" id="CAADRM010000158">
    <property type="protein sequence ID" value="VFU18843.1"/>
    <property type="molecule type" value="Genomic_DNA"/>
</dbReference>
<dbReference type="Pfam" id="PF00072">
    <property type="entry name" value="Response_reg"/>
    <property type="match status" value="1"/>
</dbReference>
<evidence type="ECO:0000313" key="3">
    <source>
        <dbReference type="EMBL" id="VFU18843.1"/>
    </source>
</evidence>
<feature type="domain" description="Response regulatory" evidence="2">
    <location>
        <begin position="7"/>
        <end position="122"/>
    </location>
</feature>
<protein>
    <submittedName>
        <fullName evidence="3">Response regulator protein TmoT</fullName>
    </submittedName>
</protein>
<name>A0A485M6B9_9ZZZZ</name>
<evidence type="ECO:0000256" key="1">
    <source>
        <dbReference type="ARBA" id="ARBA00022553"/>
    </source>
</evidence>
<dbReference type="PANTHER" id="PTHR44591">
    <property type="entry name" value="STRESS RESPONSE REGULATOR PROTEIN 1"/>
    <property type="match status" value="1"/>
</dbReference>
<sequence>MRKKELAIDIVDDDVSLCRALARLLKVAGFRDIGQFHSAEDFLSMSGRRRPSLLILDLRLPGMSGMDLLGYIRSQGNRVPVILISSHDEELIHAQDTNYHPVSFLLKPFEEEDLLSIIRGIEPFDPSPPV</sequence>
<dbReference type="GO" id="GO:0000160">
    <property type="term" value="P:phosphorelay signal transduction system"/>
    <property type="evidence" value="ECO:0007669"/>
    <property type="project" value="InterPro"/>
</dbReference>
<evidence type="ECO:0000259" key="2">
    <source>
        <dbReference type="PROSITE" id="PS50110"/>
    </source>
</evidence>
<proteinExistence type="predicted"/>
<dbReference type="SMART" id="SM00448">
    <property type="entry name" value="REC"/>
    <property type="match status" value="1"/>
</dbReference>
<accession>A0A485M6B9</accession>
<reference evidence="3" key="1">
    <citation type="submission" date="2019-03" db="EMBL/GenBank/DDBJ databases">
        <authorList>
            <person name="Hao L."/>
        </authorList>
    </citation>
    <scope>NUCLEOTIDE SEQUENCE</scope>
</reference>
<dbReference type="Gene3D" id="3.40.50.2300">
    <property type="match status" value="1"/>
</dbReference>
<keyword evidence="1" id="KW-0597">Phosphoprotein</keyword>
<organism evidence="3">
    <name type="scientific">anaerobic digester metagenome</name>
    <dbReference type="NCBI Taxonomy" id="1263854"/>
    <lineage>
        <taxon>unclassified sequences</taxon>
        <taxon>metagenomes</taxon>
        <taxon>ecological metagenomes</taxon>
    </lineage>
</organism>
<dbReference type="InterPro" id="IPR011006">
    <property type="entry name" value="CheY-like_superfamily"/>
</dbReference>
<dbReference type="AlphaFoldDB" id="A0A485M6B9"/>
<dbReference type="PROSITE" id="PS50110">
    <property type="entry name" value="RESPONSE_REGULATORY"/>
    <property type="match status" value="1"/>
</dbReference>
<dbReference type="SUPFAM" id="SSF52172">
    <property type="entry name" value="CheY-like"/>
    <property type="match status" value="1"/>
</dbReference>
<dbReference type="InterPro" id="IPR001789">
    <property type="entry name" value="Sig_transdc_resp-reg_receiver"/>
</dbReference>
<dbReference type="PANTHER" id="PTHR44591:SF25">
    <property type="entry name" value="CHEMOTAXIS TWO-COMPONENT RESPONSE REGULATOR"/>
    <property type="match status" value="1"/>
</dbReference>
<dbReference type="InterPro" id="IPR050595">
    <property type="entry name" value="Bact_response_regulator"/>
</dbReference>